<evidence type="ECO:0000259" key="5">
    <source>
        <dbReference type="Pfam" id="PF00501"/>
    </source>
</evidence>
<feature type="transmembrane region" description="Helical" evidence="4">
    <location>
        <begin position="807"/>
        <end position="824"/>
    </location>
</feature>
<evidence type="ECO:0000259" key="6">
    <source>
        <dbReference type="Pfam" id="PF00550"/>
    </source>
</evidence>
<feature type="transmembrane region" description="Helical" evidence="4">
    <location>
        <begin position="836"/>
        <end position="853"/>
    </location>
</feature>
<dbReference type="PANTHER" id="PTHR43201:SF5">
    <property type="entry name" value="MEDIUM-CHAIN ACYL-COA LIGASE ACSF2, MITOCHONDRIAL"/>
    <property type="match status" value="1"/>
</dbReference>
<keyword evidence="2 8" id="KW-0436">Ligase</keyword>
<comment type="caution">
    <text evidence="8">The sequence shown here is derived from an EMBL/GenBank/DDBJ whole genome shotgun (WGS) entry which is preliminary data.</text>
</comment>
<protein>
    <submittedName>
        <fullName evidence="8">Acyl-CoA synthetase (AMP-forming)/AMP-acid ligase II</fullName>
    </submittedName>
</protein>
<dbReference type="PANTHER" id="PTHR43201">
    <property type="entry name" value="ACYL-COA SYNTHETASE"/>
    <property type="match status" value="1"/>
</dbReference>
<dbReference type="Pfam" id="PF01757">
    <property type="entry name" value="Acyl_transf_3"/>
    <property type="match status" value="1"/>
</dbReference>
<dbReference type="GO" id="GO:0016747">
    <property type="term" value="F:acyltransferase activity, transferring groups other than amino-acyl groups"/>
    <property type="evidence" value="ECO:0007669"/>
    <property type="project" value="InterPro"/>
</dbReference>
<dbReference type="GO" id="GO:0006631">
    <property type="term" value="P:fatty acid metabolic process"/>
    <property type="evidence" value="ECO:0007669"/>
    <property type="project" value="TreeGrafter"/>
</dbReference>
<evidence type="ECO:0000256" key="4">
    <source>
        <dbReference type="SAM" id="Phobius"/>
    </source>
</evidence>
<evidence type="ECO:0000256" key="2">
    <source>
        <dbReference type="ARBA" id="ARBA00022598"/>
    </source>
</evidence>
<feature type="domain" description="Acyltransferase 3" evidence="7">
    <location>
        <begin position="563"/>
        <end position="848"/>
    </location>
</feature>
<feature type="compositionally biased region" description="Basic residues" evidence="3">
    <location>
        <begin position="877"/>
        <end position="887"/>
    </location>
</feature>
<sequence>MTATPTERRPSPIGVVSTFTRRAGAVAVVADGNEITYSALSQMCAARAADYPQVSSGRRLIGLVAANTLAFLVDYLAAHEAGHVVMLLPPEGPAADAILAAWPPDLVAGDGAPVPRGVHTASPRYDLHDDLALLMSTSGSTGTPKLVRQSRAAVLANAASIVEYLRIRPTDRAITTLPPHYCYGLSVLHSHLLAGAGVILNTDSVSRPAFWERAAAHGATTFAAVPHTVELLERVGLERLDGLTRLRYLTQAGGRLAPDAVRRVASYLEARGAELVVMYGQTEATARMGYLPAHLARTRPGAVGIAIPGGEFRVDRPRGAGFDEPGELVYRGPNVMMGYATTPADLGRGPELEELRTGDLARITEDGLVEIVGRMGRETKVFGHRIDLGRVESNLAGRGFDVSCVGEPDRLVVVTRERSDSSAVAAAAADASGLPPSAVDVLVLADYPRTAAGKVDQVALRALVAQRSREPGGSETAPPSTLVADALGLDACPPDATFVDLGGDSLTYVVLSARLEQRVPGLPRDWHLRPLAELDGITVARMPAPRSRRRPWRSWARMDTSIVLRAVFILTIVGGHTRAMEVYGGAHVLIALVGYSLARFRLNPGSAGERARGVLRTASRIALPAVVWLLIVTPFTSRYHWYSPLLATHVLGPRSWSDDRWWNPWQMWFVEASVYLLVLVAAVMAVPAVSRLDSRLPFAVPAALIALGLLVRYGVVDLGGGPLVWYSAPAVLWLFGLGWAVARAEHAGVARGSRGAAVWARLACTAVAVVCVPGWFGHPARELVIIAGILALIWIPSVRLPRPVARMVTPLAAASLFIYLTHFLVYPPIRDAGHPWLSWAASLAAGLAAWWMWERGATACRRLGRGAPRAAGSVGGHRYRRARAASP</sequence>
<gene>
    <name evidence="8" type="ORF">EDD19_11241</name>
</gene>
<dbReference type="Pfam" id="PF00550">
    <property type="entry name" value="PP-binding"/>
    <property type="match status" value="1"/>
</dbReference>
<dbReference type="Proteomes" id="UP000295805">
    <property type="component" value="Unassembled WGS sequence"/>
</dbReference>
<dbReference type="InterPro" id="IPR042099">
    <property type="entry name" value="ANL_N_sf"/>
</dbReference>
<dbReference type="EMBL" id="SMCX01000012">
    <property type="protein sequence ID" value="TCW23480.1"/>
    <property type="molecule type" value="Genomic_DNA"/>
</dbReference>
<dbReference type="GeneID" id="89531784"/>
<name>A0A4R3ZT51_9ACTN</name>
<comment type="similarity">
    <text evidence="1">Belongs to the ATP-dependent AMP-binding enzyme family.</text>
</comment>
<dbReference type="SUPFAM" id="SSF56801">
    <property type="entry name" value="Acetyl-CoA synthetase-like"/>
    <property type="match status" value="1"/>
</dbReference>
<evidence type="ECO:0000256" key="1">
    <source>
        <dbReference type="ARBA" id="ARBA00006432"/>
    </source>
</evidence>
<feature type="transmembrane region" description="Helical" evidence="4">
    <location>
        <begin position="621"/>
        <end position="641"/>
    </location>
</feature>
<dbReference type="Pfam" id="PF00501">
    <property type="entry name" value="AMP-binding"/>
    <property type="match status" value="1"/>
</dbReference>
<dbReference type="InterPro" id="IPR002656">
    <property type="entry name" value="Acyl_transf_3_dom"/>
</dbReference>
<dbReference type="InterPro" id="IPR000873">
    <property type="entry name" value="AMP-dep_synth/lig_dom"/>
</dbReference>
<feature type="transmembrane region" description="Helical" evidence="4">
    <location>
        <begin position="698"/>
        <end position="716"/>
    </location>
</feature>
<evidence type="ECO:0000259" key="7">
    <source>
        <dbReference type="Pfam" id="PF01757"/>
    </source>
</evidence>
<evidence type="ECO:0000313" key="8">
    <source>
        <dbReference type="EMBL" id="TCW23480.1"/>
    </source>
</evidence>
<evidence type="ECO:0000256" key="3">
    <source>
        <dbReference type="SAM" id="MobiDB-lite"/>
    </source>
</evidence>
<feature type="region of interest" description="Disordered" evidence="3">
    <location>
        <begin position="868"/>
        <end position="887"/>
    </location>
</feature>
<feature type="domain" description="AMP-dependent synthetase/ligase" evidence="5">
    <location>
        <begin position="127"/>
        <end position="339"/>
    </location>
</feature>
<reference evidence="8 9" key="1">
    <citation type="submission" date="2019-03" db="EMBL/GenBank/DDBJ databases">
        <title>Root nodule microbial communities of legume samples collected from USA, Mexico and Botswana.</title>
        <authorList>
            <person name="Hirsch A."/>
        </authorList>
    </citation>
    <scope>NUCLEOTIDE SEQUENCE [LARGE SCALE GENOMIC DNA]</scope>
    <source>
        <strain evidence="8 9">55</strain>
    </source>
</reference>
<dbReference type="InterPro" id="IPR036736">
    <property type="entry name" value="ACP-like_sf"/>
</dbReference>
<feature type="transmembrane region" description="Helical" evidence="4">
    <location>
        <begin position="665"/>
        <end position="686"/>
    </location>
</feature>
<dbReference type="RefSeq" id="WP_131885865.1">
    <property type="nucleotide sequence ID" value="NZ_CP143053.1"/>
</dbReference>
<feature type="transmembrane region" description="Helical" evidence="4">
    <location>
        <begin position="783"/>
        <end position="800"/>
    </location>
</feature>
<keyword evidence="4" id="KW-0472">Membrane</keyword>
<organism evidence="8 9">
    <name type="scientific">Dietzia cinnamea</name>
    <dbReference type="NCBI Taxonomy" id="321318"/>
    <lineage>
        <taxon>Bacteria</taxon>
        <taxon>Bacillati</taxon>
        <taxon>Actinomycetota</taxon>
        <taxon>Actinomycetes</taxon>
        <taxon>Mycobacteriales</taxon>
        <taxon>Dietziaceae</taxon>
        <taxon>Dietzia</taxon>
    </lineage>
</organism>
<dbReference type="AlphaFoldDB" id="A0A4R3ZT51"/>
<dbReference type="SUPFAM" id="SSF47336">
    <property type="entry name" value="ACP-like"/>
    <property type="match status" value="1"/>
</dbReference>
<feature type="transmembrane region" description="Helical" evidence="4">
    <location>
        <begin position="756"/>
        <end position="777"/>
    </location>
</feature>
<evidence type="ECO:0000313" key="9">
    <source>
        <dbReference type="Proteomes" id="UP000295805"/>
    </source>
</evidence>
<dbReference type="Gene3D" id="1.10.1200.10">
    <property type="entry name" value="ACP-like"/>
    <property type="match status" value="1"/>
</dbReference>
<proteinExistence type="inferred from homology"/>
<dbReference type="Gene3D" id="3.40.50.12780">
    <property type="entry name" value="N-terminal domain of ligase-like"/>
    <property type="match status" value="1"/>
</dbReference>
<feature type="transmembrane region" description="Helical" evidence="4">
    <location>
        <begin position="582"/>
        <end position="600"/>
    </location>
</feature>
<dbReference type="InterPro" id="IPR009081">
    <property type="entry name" value="PP-bd_ACP"/>
</dbReference>
<feature type="domain" description="Carrier" evidence="6">
    <location>
        <begin position="481"/>
        <end position="518"/>
    </location>
</feature>
<dbReference type="GO" id="GO:0031956">
    <property type="term" value="F:medium-chain fatty acid-CoA ligase activity"/>
    <property type="evidence" value="ECO:0007669"/>
    <property type="project" value="TreeGrafter"/>
</dbReference>
<keyword evidence="4" id="KW-1133">Transmembrane helix</keyword>
<accession>A0A4R3ZT51</accession>
<keyword evidence="4" id="KW-0812">Transmembrane</keyword>
<feature type="transmembrane region" description="Helical" evidence="4">
    <location>
        <begin position="722"/>
        <end position="744"/>
    </location>
</feature>